<feature type="region of interest" description="Disordered" evidence="1">
    <location>
        <begin position="45"/>
        <end position="71"/>
    </location>
</feature>
<gene>
    <name evidence="2" type="ORF">Gasu_28390</name>
</gene>
<evidence type="ECO:0000256" key="1">
    <source>
        <dbReference type="SAM" id="MobiDB-lite"/>
    </source>
</evidence>
<dbReference type="KEGG" id="gsl:Gasu_28390"/>
<feature type="compositionally biased region" description="Basic and acidic residues" evidence="1">
    <location>
        <begin position="175"/>
        <end position="184"/>
    </location>
</feature>
<feature type="compositionally biased region" description="Basic and acidic residues" evidence="1">
    <location>
        <begin position="431"/>
        <end position="448"/>
    </location>
</feature>
<dbReference type="Gramene" id="EME29839">
    <property type="protein sequence ID" value="EME29839"/>
    <property type="gene ID" value="Gasu_28390"/>
</dbReference>
<feature type="region of interest" description="Disordered" evidence="1">
    <location>
        <begin position="406"/>
        <end position="479"/>
    </location>
</feature>
<accession>M2Y216</accession>
<dbReference type="AlphaFoldDB" id="M2Y216"/>
<keyword evidence="3" id="KW-1185">Reference proteome</keyword>
<protein>
    <submittedName>
        <fullName evidence="2">Uncharacterized protein</fullName>
    </submittedName>
</protein>
<evidence type="ECO:0000313" key="3">
    <source>
        <dbReference type="Proteomes" id="UP000030680"/>
    </source>
</evidence>
<dbReference type="EMBL" id="KB454505">
    <property type="protein sequence ID" value="EME29839.1"/>
    <property type="molecule type" value="Genomic_DNA"/>
</dbReference>
<reference evidence="3" key="1">
    <citation type="journal article" date="2013" name="Science">
        <title>Gene transfer from bacteria and archaea facilitated evolution of an extremophilic eukaryote.</title>
        <authorList>
            <person name="Schonknecht G."/>
            <person name="Chen W.H."/>
            <person name="Ternes C.M."/>
            <person name="Barbier G.G."/>
            <person name="Shrestha R.P."/>
            <person name="Stanke M."/>
            <person name="Brautigam A."/>
            <person name="Baker B.J."/>
            <person name="Banfield J.F."/>
            <person name="Garavito R.M."/>
            <person name="Carr K."/>
            <person name="Wilkerson C."/>
            <person name="Rensing S.A."/>
            <person name="Gagneul D."/>
            <person name="Dickenson N.E."/>
            <person name="Oesterhelt C."/>
            <person name="Lercher M.J."/>
            <person name="Weber A.P."/>
        </authorList>
    </citation>
    <scope>NUCLEOTIDE SEQUENCE [LARGE SCALE GENOMIC DNA]</scope>
    <source>
        <strain evidence="3">074W</strain>
    </source>
</reference>
<evidence type="ECO:0000313" key="2">
    <source>
        <dbReference type="EMBL" id="EME29839.1"/>
    </source>
</evidence>
<dbReference type="Proteomes" id="UP000030680">
    <property type="component" value="Unassembled WGS sequence"/>
</dbReference>
<dbReference type="OrthoDB" id="10409644at2759"/>
<sequence>MNFSNTCEQTVVEGFLIEAFSSLEEAQSYHQLAQQRQGIEKVETSLKSQDDSIQNNTREATNKKWPSLSDNGHMGMPEALVKYHNWHMNNGDTRRPIDISSPKDVLNNNIFDWRETSNKNGKQAAWTEVGTIRVGERNQVHSFIVDNRKMLASYSSENNTNNKEHFANRMGQRNANKERPPKEKTMSPIIAYPYTTSTLSGKLIQTAPSQMDSSHTICSSDVDIQDDWFKARNQPNSSYGRGSPLSHSLSAVSFASNLSYRHHKWNSFSKAEQTSSGISSKPEVTVFQRCENCGREHYGGFASGRFCSSKCARTVGGNARKRQRLEAQGIRFDDNGNPLDPIPKRLRYTPKHNVHREGDKPGKGYRLCIHCQQPTPNRKVKCQYCGEENPNAVRARRLVENPKKVQMTAHSDTPQTTSFTSPSATWTSTSKSDEKTKAECQQETMHSETEEEDDEYLVKDDSQDNTQHKKQLQYILNPC</sequence>
<proteinExistence type="predicted"/>
<organism evidence="2 3">
    <name type="scientific">Galdieria sulphuraria</name>
    <name type="common">Red alga</name>
    <dbReference type="NCBI Taxonomy" id="130081"/>
    <lineage>
        <taxon>Eukaryota</taxon>
        <taxon>Rhodophyta</taxon>
        <taxon>Bangiophyceae</taxon>
        <taxon>Galdieriales</taxon>
        <taxon>Galdieriaceae</taxon>
        <taxon>Galdieria</taxon>
    </lineage>
</organism>
<feature type="region of interest" description="Disordered" evidence="1">
    <location>
        <begin position="158"/>
        <end position="184"/>
    </location>
</feature>
<dbReference type="GeneID" id="17088608"/>
<name>M2Y216_GALSU</name>
<dbReference type="RefSeq" id="XP_005706359.1">
    <property type="nucleotide sequence ID" value="XM_005706302.1"/>
</dbReference>
<feature type="compositionally biased region" description="Polar residues" evidence="1">
    <location>
        <begin position="408"/>
        <end position="430"/>
    </location>
</feature>